<evidence type="ECO:0000256" key="5">
    <source>
        <dbReference type="ARBA" id="ARBA00022737"/>
    </source>
</evidence>
<reference evidence="10" key="1">
    <citation type="journal article" date="2013" name="Genetics">
        <title>The draft genome and transcriptome of Panagrellus redivivus are shaped by the harsh demands of a free-living lifestyle.</title>
        <authorList>
            <person name="Srinivasan J."/>
            <person name="Dillman A.R."/>
            <person name="Macchietto M.G."/>
            <person name="Heikkinen L."/>
            <person name="Lakso M."/>
            <person name="Fracchia K.M."/>
            <person name="Antoshechkin I."/>
            <person name="Mortazavi A."/>
            <person name="Wong G."/>
            <person name="Sternberg P.W."/>
        </authorList>
    </citation>
    <scope>NUCLEOTIDE SEQUENCE [LARGE SCALE GENOMIC DNA]</scope>
    <source>
        <strain evidence="10">MT8872</strain>
    </source>
</reference>
<comment type="similarity">
    <text evidence="2">Belongs to the TUB family.</text>
</comment>
<evidence type="ECO:0000256" key="3">
    <source>
        <dbReference type="ARBA" id="ARBA00022490"/>
    </source>
</evidence>
<evidence type="ECO:0000259" key="9">
    <source>
        <dbReference type="Pfam" id="PF24797"/>
    </source>
</evidence>
<feature type="domain" description="IFT121/TULP4 N-terminal" evidence="9">
    <location>
        <begin position="19"/>
        <end position="303"/>
    </location>
</feature>
<dbReference type="InterPro" id="IPR001680">
    <property type="entry name" value="WD40_rpt"/>
</dbReference>
<keyword evidence="4 6" id="KW-0853">WD repeat</keyword>
<dbReference type="InterPro" id="IPR056159">
    <property type="entry name" value="Beta-prop_IFT121_TULP_N"/>
</dbReference>
<feature type="compositionally biased region" description="Polar residues" evidence="7">
    <location>
        <begin position="838"/>
        <end position="848"/>
    </location>
</feature>
<dbReference type="SMART" id="SM00320">
    <property type="entry name" value="WD40"/>
    <property type="match status" value="2"/>
</dbReference>
<dbReference type="Proteomes" id="UP000492821">
    <property type="component" value="Unassembled WGS sequence"/>
</dbReference>
<evidence type="ECO:0000256" key="7">
    <source>
        <dbReference type="SAM" id="MobiDB-lite"/>
    </source>
</evidence>
<sequence>MKIFWEAPVWAGATIEPTITSLAWMPSASKEGRGLLAVGSESGVVGITFTDITADEQCNRRYNFNLRGHHSAIAHVSWNRSQSKLVSCDSSGFIYVWVPNDERWTVELVNDRGVKVRDFCWSPNGNATLICYDDNFVLIGTAGGQRVWSNSYDMMVPCGAWSPNSDEVVLGFTSGFIQVLNELGNVVHERELFSASVAKVAFSSVRESDGKWTLAACSASNEIVFTNTYYEVEPFSYQSPDDVHRIEWSNDGTMLAVICASNRIVFLSHTGKVLHNFTVPLSKTPLSAFTWAHDDTTVIIAAGGSLAVGRIVRGVPLLSQLVSYRLWDCIHRDVSNVDELPLPNREREALKQFDHHVIRCRVPKAVDIPRAICEPTDWRWYCTIVPVPRKSYHYMLCMEHMGGLVPILLGRQINRIIPQFLISLPPQLLRRDGTPRYDNNASSAQVEDIGNFRRESNQRNSLWRQSKRHIRRFMNKRVTNRGSRNPPTLVSVTSNVWCTKFKITAPGIDHLPHYLANVVYKTSVLHLQPRQMTIHLSDLRDIPTEPLTTHSLTASPAAEASLISSAAQSAPASSRQTPATLRVPAFDAISATSSASGSTPTVNNASNNAGVFNGSNFNEADVEELQRLLDDAGDAPMEFDDDHATELLTDEKIFYRTVMTEFDGLRQALNSHIDRMKQFATEIELASVQLAVQPPQQSLLSRSLQVLTRSQPTSRESSETPSRPSAPVNSPVLEHAPEASTSTVPVWDKLDNIDFIDDDEALLVANSSSTAPLIADDEVTDTPTIKATPRSTLASMSPSFSAETSSKKRQKQLNDIRNVVEKLSMMSNELSVRVPPSTGRNPSTNLRVGNNAVGSKAAPTLKQELPSEMTVAQLRAEVRNIAQQVSQIEEKITIDMLNDIRGDLQQRVQHIKAVLGEPLLAETGRKRGGKSKAAQRMLTMTNKTPFWNEQTQVYQLDFGGRVTQESAKNFQIEYNSEQVMQFGRIENGAYTLDFRAPFSAVQAFAIALASITQRLK</sequence>
<reference evidence="11" key="2">
    <citation type="submission" date="2020-10" db="UniProtKB">
        <authorList>
            <consortium name="WormBaseParasite"/>
        </authorList>
    </citation>
    <scope>IDENTIFICATION</scope>
</reference>
<evidence type="ECO:0000256" key="6">
    <source>
        <dbReference type="PROSITE-ProRule" id="PRU00221"/>
    </source>
</evidence>
<dbReference type="InterPro" id="IPR025659">
    <property type="entry name" value="Tubby-like_C"/>
</dbReference>
<feature type="compositionally biased region" description="Polar residues" evidence="7">
    <location>
        <begin position="789"/>
        <end position="804"/>
    </location>
</feature>
<dbReference type="InterPro" id="IPR036322">
    <property type="entry name" value="WD40_repeat_dom_sf"/>
</dbReference>
<feature type="compositionally biased region" description="Low complexity" evidence="7">
    <location>
        <begin position="706"/>
        <end position="725"/>
    </location>
</feature>
<comment type="subcellular location">
    <subcellularLocation>
        <location evidence="1">Cytoplasm</location>
    </subcellularLocation>
</comment>
<accession>A0A7E4V4L2</accession>
<dbReference type="AlphaFoldDB" id="A0A7E4V4L2"/>
<dbReference type="Pfam" id="PF24797">
    <property type="entry name" value="Beta-prop_WDR35_TULP_N"/>
    <property type="match status" value="1"/>
</dbReference>
<dbReference type="Gene3D" id="3.20.90.10">
    <property type="entry name" value="Tubby Protein, Chain A"/>
    <property type="match status" value="1"/>
</dbReference>
<evidence type="ECO:0000256" key="2">
    <source>
        <dbReference type="ARBA" id="ARBA00007129"/>
    </source>
</evidence>
<keyword evidence="10" id="KW-1185">Reference proteome</keyword>
<keyword evidence="5" id="KW-0677">Repeat</keyword>
<evidence type="ECO:0000313" key="11">
    <source>
        <dbReference type="WBParaSite" id="Pan_g16535.t1"/>
    </source>
</evidence>
<evidence type="ECO:0000259" key="8">
    <source>
        <dbReference type="Pfam" id="PF01167"/>
    </source>
</evidence>
<protein>
    <submittedName>
        <fullName evidence="11">Tub domain-containing protein</fullName>
    </submittedName>
</protein>
<dbReference type="WBParaSite" id="Pan_g16535.t1">
    <property type="protein sequence ID" value="Pan_g16535.t1"/>
    <property type="gene ID" value="Pan_g16535"/>
</dbReference>
<dbReference type="InterPro" id="IPR015943">
    <property type="entry name" value="WD40/YVTN_repeat-like_dom_sf"/>
</dbReference>
<dbReference type="PANTHER" id="PTHR16517">
    <property type="entry name" value="TUBBY-RELATED"/>
    <property type="match status" value="1"/>
</dbReference>
<feature type="region of interest" description="Disordered" evidence="7">
    <location>
        <begin position="830"/>
        <end position="851"/>
    </location>
</feature>
<name>A0A7E4V4L2_PANRE</name>
<organism evidence="10 11">
    <name type="scientific">Panagrellus redivivus</name>
    <name type="common">Microworm</name>
    <dbReference type="NCBI Taxonomy" id="6233"/>
    <lineage>
        <taxon>Eukaryota</taxon>
        <taxon>Metazoa</taxon>
        <taxon>Ecdysozoa</taxon>
        <taxon>Nematoda</taxon>
        <taxon>Chromadorea</taxon>
        <taxon>Rhabditida</taxon>
        <taxon>Tylenchina</taxon>
        <taxon>Panagrolaimomorpha</taxon>
        <taxon>Panagrolaimoidea</taxon>
        <taxon>Panagrolaimidae</taxon>
        <taxon>Panagrellus</taxon>
    </lineage>
</organism>
<dbReference type="SUPFAM" id="SSF54518">
    <property type="entry name" value="Tubby C-terminal domain-like"/>
    <property type="match status" value="1"/>
</dbReference>
<dbReference type="PANTHER" id="PTHR16517:SF2">
    <property type="entry name" value="TUBBY-RELATED PROTEIN 4"/>
    <property type="match status" value="1"/>
</dbReference>
<evidence type="ECO:0000313" key="10">
    <source>
        <dbReference type="Proteomes" id="UP000492821"/>
    </source>
</evidence>
<dbReference type="GO" id="GO:0005737">
    <property type="term" value="C:cytoplasm"/>
    <property type="evidence" value="ECO:0007669"/>
    <property type="project" value="UniProtKB-SubCell"/>
</dbReference>
<evidence type="ECO:0000256" key="4">
    <source>
        <dbReference type="ARBA" id="ARBA00022574"/>
    </source>
</evidence>
<proteinExistence type="inferred from homology"/>
<feature type="region of interest" description="Disordered" evidence="7">
    <location>
        <begin position="789"/>
        <end position="812"/>
    </location>
</feature>
<feature type="repeat" description="WD" evidence="6">
    <location>
        <begin position="66"/>
        <end position="97"/>
    </location>
</feature>
<evidence type="ECO:0000256" key="1">
    <source>
        <dbReference type="ARBA" id="ARBA00004496"/>
    </source>
</evidence>
<dbReference type="InterPro" id="IPR000007">
    <property type="entry name" value="Tubby_C"/>
</dbReference>
<dbReference type="PROSITE" id="PS50082">
    <property type="entry name" value="WD_REPEATS_2"/>
    <property type="match status" value="1"/>
</dbReference>
<dbReference type="Gene3D" id="2.130.10.10">
    <property type="entry name" value="YVTN repeat-like/Quinoprotein amine dehydrogenase"/>
    <property type="match status" value="2"/>
</dbReference>
<dbReference type="SUPFAM" id="SSF50978">
    <property type="entry name" value="WD40 repeat-like"/>
    <property type="match status" value="1"/>
</dbReference>
<dbReference type="Pfam" id="PF01167">
    <property type="entry name" value="Tub"/>
    <property type="match status" value="1"/>
</dbReference>
<keyword evidence="3" id="KW-0963">Cytoplasm</keyword>
<feature type="region of interest" description="Disordered" evidence="7">
    <location>
        <begin position="706"/>
        <end position="743"/>
    </location>
</feature>
<feature type="domain" description="Tubby C-terminal" evidence="8">
    <location>
        <begin position="898"/>
        <end position="1011"/>
    </location>
</feature>